<evidence type="ECO:0000256" key="1">
    <source>
        <dbReference type="ARBA" id="ARBA00010537"/>
    </source>
</evidence>
<dbReference type="InterPro" id="IPR006519">
    <property type="entry name" value="Ribosomal_uL11_bac-typ"/>
</dbReference>
<dbReference type="FunFam" id="3.30.1550.10:FF:000005">
    <property type="entry name" value="50S ribosomal protein L11"/>
    <property type="match status" value="1"/>
</dbReference>
<evidence type="ECO:0000256" key="8">
    <source>
        <dbReference type="RuleBase" id="RU003978"/>
    </source>
</evidence>
<dbReference type="SMART" id="SM00649">
    <property type="entry name" value="RL11"/>
    <property type="match status" value="1"/>
</dbReference>
<evidence type="ECO:0000259" key="11">
    <source>
        <dbReference type="Pfam" id="PF00298"/>
    </source>
</evidence>
<keyword evidence="6 7" id="KW-0687">Ribonucleoprotein</keyword>
<dbReference type="PANTHER" id="PTHR11661:SF1">
    <property type="entry name" value="LARGE RIBOSOMAL SUBUNIT PROTEIN UL11M"/>
    <property type="match status" value="1"/>
</dbReference>
<evidence type="ECO:0000256" key="7">
    <source>
        <dbReference type="HAMAP-Rule" id="MF_00736"/>
    </source>
</evidence>
<evidence type="ECO:0000256" key="4">
    <source>
        <dbReference type="ARBA" id="ARBA00022884"/>
    </source>
</evidence>
<reference evidence="13 14" key="1">
    <citation type="journal article" date="2016" name="BMC Genomics">
        <title>Consensus pan-genome assembly of the specialised wine bacterium Oenococcus oeni.</title>
        <authorList>
            <person name="Sternes P.R."/>
            <person name="Borneman A.R."/>
        </authorList>
    </citation>
    <scope>NUCLEOTIDE SEQUENCE [LARGE SCALE GENOMIC DNA]</scope>
    <source>
        <strain evidence="13 14">AWRIB661</strain>
    </source>
</reference>
<feature type="compositionally biased region" description="Low complexity" evidence="10">
    <location>
        <begin position="187"/>
        <end position="196"/>
    </location>
</feature>
<comment type="caution">
    <text evidence="13">The sequence shown here is derived from an EMBL/GenBank/DDBJ whole genome shotgun (WGS) entry which is preliminary data.</text>
</comment>
<dbReference type="PANTHER" id="PTHR11661">
    <property type="entry name" value="60S RIBOSOMAL PROTEIN L12"/>
    <property type="match status" value="1"/>
</dbReference>
<proteinExistence type="inferred from homology"/>
<comment type="PTM">
    <text evidence="7 9">One or more lysine residues are methylated.</text>
</comment>
<evidence type="ECO:0000256" key="9">
    <source>
        <dbReference type="RuleBase" id="RU003979"/>
    </source>
</evidence>
<feature type="domain" description="Large ribosomal subunit protein uL11 N-terminal" evidence="12">
    <location>
        <begin position="9"/>
        <end position="66"/>
    </location>
</feature>
<dbReference type="GO" id="GO:0022625">
    <property type="term" value="C:cytosolic large ribosomal subunit"/>
    <property type="evidence" value="ECO:0007669"/>
    <property type="project" value="TreeGrafter"/>
</dbReference>
<protein>
    <recommendedName>
        <fullName evidence="7">Large ribosomal subunit protein uL11</fullName>
    </recommendedName>
</protein>
<dbReference type="EMBL" id="MLOK01000047">
    <property type="protein sequence ID" value="OIM20836.1"/>
    <property type="molecule type" value="Genomic_DNA"/>
</dbReference>
<dbReference type="InterPro" id="IPR036796">
    <property type="entry name" value="Ribosomal_uL11_N_sf"/>
</dbReference>
<dbReference type="GO" id="GO:0006412">
    <property type="term" value="P:translation"/>
    <property type="evidence" value="ECO:0007669"/>
    <property type="project" value="UniProtKB-UniRule"/>
</dbReference>
<dbReference type="InterPro" id="IPR020784">
    <property type="entry name" value="Ribosomal_uL11_N"/>
</dbReference>
<dbReference type="SUPFAM" id="SSF46906">
    <property type="entry name" value="Ribosomal protein L11, C-terminal domain"/>
    <property type="match status" value="1"/>
</dbReference>
<dbReference type="PROSITE" id="PS00359">
    <property type="entry name" value="RIBOSOMAL_L11"/>
    <property type="match status" value="1"/>
</dbReference>
<dbReference type="SUPFAM" id="SSF54747">
    <property type="entry name" value="Ribosomal L11/L12e N-terminal domain"/>
    <property type="match status" value="1"/>
</dbReference>
<dbReference type="GO" id="GO:0003735">
    <property type="term" value="F:structural constituent of ribosome"/>
    <property type="evidence" value="ECO:0007669"/>
    <property type="project" value="InterPro"/>
</dbReference>
<comment type="function">
    <text evidence="7 9">Forms part of the ribosomal stalk which helps the ribosome interact with GTP-bound translation factors.</text>
</comment>
<dbReference type="AlphaFoldDB" id="A0A6N4A5V8"/>
<dbReference type="InterPro" id="IPR036769">
    <property type="entry name" value="Ribosomal_uL11_C_sf"/>
</dbReference>
<keyword evidence="4 7" id="KW-0694">RNA-binding</keyword>
<evidence type="ECO:0000256" key="3">
    <source>
        <dbReference type="ARBA" id="ARBA00022730"/>
    </source>
</evidence>
<organism evidence="13 14">
    <name type="scientific">Oenococcus oeni</name>
    <name type="common">Leuconostoc oenos</name>
    <dbReference type="NCBI Taxonomy" id="1247"/>
    <lineage>
        <taxon>Bacteria</taxon>
        <taxon>Bacillati</taxon>
        <taxon>Bacillota</taxon>
        <taxon>Bacilli</taxon>
        <taxon>Lactobacillales</taxon>
        <taxon>Lactobacillaceae</taxon>
        <taxon>Oenococcus</taxon>
    </lineage>
</organism>
<evidence type="ECO:0000256" key="10">
    <source>
        <dbReference type="SAM" id="MobiDB-lite"/>
    </source>
</evidence>
<dbReference type="GO" id="GO:0070180">
    <property type="term" value="F:large ribosomal subunit rRNA binding"/>
    <property type="evidence" value="ECO:0007669"/>
    <property type="project" value="UniProtKB-UniRule"/>
</dbReference>
<feature type="compositionally biased region" description="Low complexity" evidence="10">
    <location>
        <begin position="167"/>
        <end position="176"/>
    </location>
</feature>
<evidence type="ECO:0000256" key="2">
    <source>
        <dbReference type="ARBA" id="ARBA00022481"/>
    </source>
</evidence>
<dbReference type="InterPro" id="IPR000911">
    <property type="entry name" value="Ribosomal_uL11"/>
</dbReference>
<sequence length="196" mass="19973">MAKNVVKIVKLQIPAAKATPAPPVGPALGQAGVNIGEFTKSFNAQTKDMAGSIVPVVISVYEDRSYTFVLKTPPASDLLRKAAKVDKGSGQPNTLKVANVTSAQIEEIAKTKLPDLNAGSLEAAINIVKGTARSMGFLVDGKSLDQGAARLATGAEIAEAEAEAEAEGAAAEAGVTVKKDDEDADATDAPAEGSAE</sequence>
<dbReference type="Gene3D" id="3.30.1550.10">
    <property type="entry name" value="Ribosomal protein L11/L12, N-terminal domain"/>
    <property type="match status" value="1"/>
</dbReference>
<name>A0A6N4A5V8_OENOE</name>
<dbReference type="FunFam" id="1.10.10.250:FF:000001">
    <property type="entry name" value="50S ribosomal protein L11"/>
    <property type="match status" value="1"/>
</dbReference>
<feature type="domain" description="Large ribosomal subunit protein uL11 C-terminal" evidence="11">
    <location>
        <begin position="71"/>
        <end position="137"/>
    </location>
</feature>
<evidence type="ECO:0000259" key="12">
    <source>
        <dbReference type="Pfam" id="PF03946"/>
    </source>
</evidence>
<evidence type="ECO:0000256" key="6">
    <source>
        <dbReference type="ARBA" id="ARBA00023274"/>
    </source>
</evidence>
<dbReference type="HAMAP" id="MF_00736">
    <property type="entry name" value="Ribosomal_uL11"/>
    <property type="match status" value="1"/>
</dbReference>
<keyword evidence="3 7" id="KW-0699">rRNA-binding</keyword>
<dbReference type="Pfam" id="PF03946">
    <property type="entry name" value="Ribosomal_L11_N"/>
    <property type="match status" value="1"/>
</dbReference>
<evidence type="ECO:0000256" key="5">
    <source>
        <dbReference type="ARBA" id="ARBA00022980"/>
    </source>
</evidence>
<dbReference type="InterPro" id="IPR020785">
    <property type="entry name" value="Ribosomal_uL11_CS"/>
</dbReference>
<keyword evidence="2 7" id="KW-0488">Methylation</keyword>
<dbReference type="NCBIfam" id="TIGR01632">
    <property type="entry name" value="L11_bact"/>
    <property type="match status" value="1"/>
</dbReference>
<accession>A0A6N4A5V8</accession>
<evidence type="ECO:0000313" key="13">
    <source>
        <dbReference type="EMBL" id="OIM20836.1"/>
    </source>
</evidence>
<feature type="region of interest" description="Disordered" evidence="10">
    <location>
        <begin position="160"/>
        <end position="196"/>
    </location>
</feature>
<evidence type="ECO:0000313" key="14">
    <source>
        <dbReference type="Proteomes" id="UP000181728"/>
    </source>
</evidence>
<dbReference type="InterPro" id="IPR020783">
    <property type="entry name" value="Ribosomal_uL11_C"/>
</dbReference>
<dbReference type="Gene3D" id="1.10.10.250">
    <property type="entry name" value="Ribosomal protein L11, C-terminal domain"/>
    <property type="match status" value="1"/>
</dbReference>
<comment type="subunit">
    <text evidence="7">Part of the ribosomal stalk of the 50S ribosomal subunit. Interacts with L10 and the large rRNA to form the base of the stalk. L10 forms an elongated spine to which L12 dimers bind in a sequential fashion forming a multimeric L10(L12)X complex.</text>
</comment>
<dbReference type="CDD" id="cd00349">
    <property type="entry name" value="Ribosomal_L11"/>
    <property type="match status" value="1"/>
</dbReference>
<comment type="similarity">
    <text evidence="1 7 8">Belongs to the universal ribosomal protein uL11 family.</text>
</comment>
<dbReference type="Proteomes" id="UP000181728">
    <property type="component" value="Unassembled WGS sequence"/>
</dbReference>
<gene>
    <name evidence="7" type="primary">rplK</name>
    <name evidence="13" type="ORF">ATX59_06960</name>
</gene>
<keyword evidence="5 7" id="KW-0689">Ribosomal protein</keyword>
<dbReference type="Pfam" id="PF00298">
    <property type="entry name" value="Ribosomal_L11"/>
    <property type="match status" value="1"/>
</dbReference>